<evidence type="ECO:0008006" key="3">
    <source>
        <dbReference type="Google" id="ProtNLM"/>
    </source>
</evidence>
<evidence type="ECO:0000313" key="1">
    <source>
        <dbReference type="EMBL" id="BAR63614.1"/>
    </source>
</evidence>
<proteinExistence type="predicted"/>
<dbReference type="AlphaFoldDB" id="A0A0E4BXM4"/>
<sequence>MLDQPTTDLRPRLIARIDATPTEVWTPGDFADLGSRAAVDKTLQRLVAAGELRRIDRGLYDRPRKSNLTGKPMVPDYRAVIRAAARRDQARVVVDGMTAANDLGLTTAVPARIEVLVDARLKPITLGKQVIHFKSAAPSRLYWAGRPGMRVVQALYWMQDMMTGKEDRQAVENVLSKLFANPQHGKEIRDDLRAGLSAMPIWMQDFLRPLLESDDAAEDHS</sequence>
<protein>
    <recommendedName>
        <fullName evidence="3">Transcriptional regulator, AbiEi antitoxin, Type IV TA system</fullName>
    </recommendedName>
</protein>
<gene>
    <name evidence="1" type="ORF">NK6_d_55</name>
</gene>
<evidence type="ECO:0000313" key="2">
    <source>
        <dbReference type="Proteomes" id="UP000063308"/>
    </source>
</evidence>
<dbReference type="EMBL" id="AP014688">
    <property type="protein sequence ID" value="BAR63614.1"/>
    <property type="molecule type" value="Genomic_DNA"/>
</dbReference>
<dbReference type="RefSeq" id="WP_060913263.1">
    <property type="nucleotide sequence ID" value="NZ_JAFCKD010000114.1"/>
</dbReference>
<organism evidence="1 2">
    <name type="scientific">Bradyrhizobium diazoefficiens</name>
    <dbReference type="NCBI Taxonomy" id="1355477"/>
    <lineage>
        <taxon>Bacteria</taxon>
        <taxon>Pseudomonadati</taxon>
        <taxon>Pseudomonadota</taxon>
        <taxon>Alphaproteobacteria</taxon>
        <taxon>Hyphomicrobiales</taxon>
        <taxon>Nitrobacteraceae</taxon>
        <taxon>Bradyrhizobium</taxon>
    </lineage>
</organism>
<geneLocation type="plasmid" evidence="2">
    <name>pNK6d DNA</name>
</geneLocation>
<reference evidence="1 2" key="1">
    <citation type="submission" date="2014-11" db="EMBL/GenBank/DDBJ databases">
        <title>Symbiosis island explosion on the genome of extra-slow-growing strains of soybean bradyrhizobia with massive insertion sequences.</title>
        <authorList>
            <person name="Iida T."/>
            <person name="Minamisawa K."/>
        </authorList>
    </citation>
    <scope>NUCLEOTIDE SEQUENCE [LARGE SCALE GENOMIC DNA]</scope>
    <source>
        <strain evidence="1 2">NK6</strain>
        <plasmid evidence="2">pNK6d DNA</plasmid>
    </source>
</reference>
<dbReference type="Pfam" id="PF19570">
    <property type="entry name" value="DUF6088"/>
    <property type="match status" value="1"/>
</dbReference>
<name>A0A0E4BXM4_9BRAD</name>
<keyword evidence="1" id="KW-0614">Plasmid</keyword>
<dbReference type="Proteomes" id="UP000063308">
    <property type="component" value="Plasmid pNK6d"/>
</dbReference>
<accession>A0A0E4BXM4</accession>
<dbReference type="InterPro" id="IPR045738">
    <property type="entry name" value="DUF6088"/>
</dbReference>